<feature type="transmembrane region" description="Helical" evidence="7">
    <location>
        <begin position="78"/>
        <end position="102"/>
    </location>
</feature>
<dbReference type="GO" id="GO:0005886">
    <property type="term" value="C:plasma membrane"/>
    <property type="evidence" value="ECO:0007669"/>
    <property type="project" value="TreeGrafter"/>
</dbReference>
<comment type="similarity">
    <text evidence="2 7">Belongs to the tetraspanin (TM4SF) family.</text>
</comment>
<dbReference type="CDD" id="cd03127">
    <property type="entry name" value="tetraspanin_LEL"/>
    <property type="match status" value="1"/>
</dbReference>
<evidence type="ECO:0000256" key="1">
    <source>
        <dbReference type="ARBA" id="ARBA00004141"/>
    </source>
</evidence>
<feature type="transmembrane region" description="Helical" evidence="7">
    <location>
        <begin position="215"/>
        <end position="240"/>
    </location>
</feature>
<dbReference type="InterPro" id="IPR000301">
    <property type="entry name" value="Tetraspanin_animals"/>
</dbReference>
<dbReference type="AlphaFoldDB" id="A0A1W0WTR8"/>
<keyword evidence="9" id="KW-1185">Reference proteome</keyword>
<dbReference type="SUPFAM" id="SSF48652">
    <property type="entry name" value="Tetraspanin"/>
    <property type="match status" value="1"/>
</dbReference>
<feature type="transmembrane region" description="Helical" evidence="7">
    <location>
        <begin position="48"/>
        <end position="71"/>
    </location>
</feature>
<keyword evidence="6" id="KW-1015">Disulfide bond</keyword>
<feature type="transmembrane region" description="Helical" evidence="7">
    <location>
        <begin position="12"/>
        <end position="36"/>
    </location>
</feature>
<feature type="disulfide bond" evidence="6">
    <location>
        <begin position="147"/>
        <end position="167"/>
    </location>
</feature>
<keyword evidence="3 7" id="KW-0812">Transmembrane</keyword>
<keyword evidence="5 7" id="KW-0472">Membrane</keyword>
<protein>
    <recommendedName>
        <fullName evidence="7">Tetraspanin</fullName>
    </recommendedName>
</protein>
<keyword evidence="4 7" id="KW-1133">Transmembrane helix</keyword>
<dbReference type="PANTHER" id="PTHR19282">
    <property type="entry name" value="TETRASPANIN"/>
    <property type="match status" value="1"/>
</dbReference>
<gene>
    <name evidence="8" type="ORF">BV898_07373</name>
</gene>
<dbReference type="PIRSF" id="PIRSF002419">
    <property type="entry name" value="Tetraspanin"/>
    <property type="match status" value="1"/>
</dbReference>
<dbReference type="OrthoDB" id="10033535at2759"/>
<comment type="caution">
    <text evidence="8">The sequence shown here is derived from an EMBL/GenBank/DDBJ whole genome shotgun (WGS) entry which is preliminary data.</text>
</comment>
<dbReference type="Proteomes" id="UP000192578">
    <property type="component" value="Unassembled WGS sequence"/>
</dbReference>
<dbReference type="EMBL" id="MTYJ01000048">
    <property type="protein sequence ID" value="OQV18547.1"/>
    <property type="molecule type" value="Genomic_DNA"/>
</dbReference>
<dbReference type="Gene3D" id="1.10.1450.10">
    <property type="entry name" value="Tetraspanin"/>
    <property type="match status" value="1"/>
</dbReference>
<evidence type="ECO:0000256" key="2">
    <source>
        <dbReference type="ARBA" id="ARBA00006840"/>
    </source>
</evidence>
<evidence type="ECO:0000256" key="4">
    <source>
        <dbReference type="ARBA" id="ARBA00022989"/>
    </source>
</evidence>
<proteinExistence type="inferred from homology"/>
<dbReference type="PANTHER" id="PTHR19282:SF456">
    <property type="entry name" value="CD63 MOLECULE"/>
    <property type="match status" value="1"/>
</dbReference>
<evidence type="ECO:0000256" key="5">
    <source>
        <dbReference type="ARBA" id="ARBA00023136"/>
    </source>
</evidence>
<dbReference type="InterPro" id="IPR018499">
    <property type="entry name" value="Tetraspanin/Peripherin"/>
</dbReference>
<evidence type="ECO:0000256" key="3">
    <source>
        <dbReference type="ARBA" id="ARBA00022692"/>
    </source>
</evidence>
<organism evidence="8 9">
    <name type="scientific">Hypsibius exemplaris</name>
    <name type="common">Freshwater tardigrade</name>
    <dbReference type="NCBI Taxonomy" id="2072580"/>
    <lineage>
        <taxon>Eukaryota</taxon>
        <taxon>Metazoa</taxon>
        <taxon>Ecdysozoa</taxon>
        <taxon>Tardigrada</taxon>
        <taxon>Eutardigrada</taxon>
        <taxon>Parachela</taxon>
        <taxon>Hypsibioidea</taxon>
        <taxon>Hypsibiidae</taxon>
        <taxon>Hypsibius</taxon>
    </lineage>
</organism>
<dbReference type="InterPro" id="IPR008952">
    <property type="entry name" value="Tetraspanin_EC2_sf"/>
</dbReference>
<reference evidence="9" key="1">
    <citation type="submission" date="2017-01" db="EMBL/GenBank/DDBJ databases">
        <title>Comparative genomics of anhydrobiosis in the tardigrade Hypsibius dujardini.</title>
        <authorList>
            <person name="Yoshida Y."/>
            <person name="Koutsovoulos G."/>
            <person name="Laetsch D."/>
            <person name="Stevens L."/>
            <person name="Kumar S."/>
            <person name="Horikawa D."/>
            <person name="Ishino K."/>
            <person name="Komine S."/>
            <person name="Tomita M."/>
            <person name="Blaxter M."/>
            <person name="Arakawa K."/>
        </authorList>
    </citation>
    <scope>NUCLEOTIDE SEQUENCE [LARGE SCALE GENOMIC DNA]</scope>
    <source>
        <strain evidence="9">Z151</strain>
    </source>
</reference>
<evidence type="ECO:0000256" key="6">
    <source>
        <dbReference type="PIRSR" id="PIRSR002419-1"/>
    </source>
</evidence>
<evidence type="ECO:0000313" key="9">
    <source>
        <dbReference type="Proteomes" id="UP000192578"/>
    </source>
</evidence>
<evidence type="ECO:0000256" key="7">
    <source>
        <dbReference type="RuleBase" id="RU361218"/>
    </source>
</evidence>
<evidence type="ECO:0000313" key="8">
    <source>
        <dbReference type="EMBL" id="OQV18547.1"/>
    </source>
</evidence>
<accession>A0A1W0WTR8</accession>
<name>A0A1W0WTR8_HYPEX</name>
<comment type="subcellular location">
    <subcellularLocation>
        <location evidence="1 7">Membrane</location>
        <topology evidence="1 7">Multi-pass membrane protein</topology>
    </subcellularLocation>
</comment>
<dbReference type="Pfam" id="PF00335">
    <property type="entry name" value="Tetraspanin"/>
    <property type="match status" value="1"/>
</dbReference>
<sequence>MAEHVVLKLLIYLFNLILLLCGLALVVLGSFVQIRYKDYLNSLDGQVFIAPILLIAAGVIMVLVAAFGCFGTCKRLSWTLIVFAILLAIVFLLEIAGCIAAYHERGTVQQLIEKRMNDSMIGIARHNASAAHDQMMWDKLQRELGCCGVTAYKDWMTATGVVPNSCCKNETIGCSSIQAIKVGKCDQPGDIETVECPVYKKGCMPTAIESTRKHMVMVGGIGLGVAFFPLLGVCLAACLAKKIRRDGEL</sequence>
<dbReference type="PRINTS" id="PR00259">
    <property type="entry name" value="TMFOUR"/>
</dbReference>